<dbReference type="OrthoDB" id="6376276at2759"/>
<reference evidence="1" key="1">
    <citation type="submission" date="2014-05" db="EMBL/GenBank/DDBJ databases">
        <authorList>
            <person name="Chronopoulou M."/>
        </authorList>
    </citation>
    <scope>NUCLEOTIDE SEQUENCE</scope>
    <source>
        <tissue evidence="1">Whole organism</tissue>
    </source>
</reference>
<proteinExistence type="predicted"/>
<dbReference type="Gene3D" id="3.30.710.10">
    <property type="entry name" value="Potassium Channel Kv1.1, Chain A"/>
    <property type="match status" value="1"/>
</dbReference>
<dbReference type="CDD" id="cd18186">
    <property type="entry name" value="BTB_POZ_ZBTB_KLHL-like"/>
    <property type="match status" value="1"/>
</dbReference>
<evidence type="ECO:0000313" key="1">
    <source>
        <dbReference type="EMBL" id="CDW17851.1"/>
    </source>
</evidence>
<dbReference type="SUPFAM" id="SSF54695">
    <property type="entry name" value="POZ domain"/>
    <property type="match status" value="1"/>
</dbReference>
<name>A0A0K2SX60_LEPSM</name>
<dbReference type="EMBL" id="HACA01000491">
    <property type="protein sequence ID" value="CDW17852.1"/>
    <property type="molecule type" value="Transcribed_RNA"/>
</dbReference>
<dbReference type="AlphaFoldDB" id="A0A0K2SX60"/>
<protein>
    <submittedName>
        <fullName evidence="1">Uncharacterized protein</fullName>
    </submittedName>
</protein>
<organism evidence="1">
    <name type="scientific">Lepeophtheirus salmonis</name>
    <name type="common">Salmon louse</name>
    <name type="synonym">Caligus salmonis</name>
    <dbReference type="NCBI Taxonomy" id="72036"/>
    <lineage>
        <taxon>Eukaryota</taxon>
        <taxon>Metazoa</taxon>
        <taxon>Ecdysozoa</taxon>
        <taxon>Arthropoda</taxon>
        <taxon>Crustacea</taxon>
        <taxon>Multicrustacea</taxon>
        <taxon>Hexanauplia</taxon>
        <taxon>Copepoda</taxon>
        <taxon>Siphonostomatoida</taxon>
        <taxon>Caligidae</taxon>
        <taxon>Lepeophtheirus</taxon>
    </lineage>
</organism>
<dbReference type="EMBL" id="HACA01000490">
    <property type="protein sequence ID" value="CDW17851.1"/>
    <property type="molecule type" value="Transcribed_RNA"/>
</dbReference>
<sequence length="417" mass="48861">MNECGPSGDDSSLIEDWPCSSNYESHWQRQQKSVRDRSEKCFERGEMSDIGILSVDENWWFGATVKDFYGHKFLLGSASPVLHHILYEMEFCESNKDIILNLNSKLNVTLTRTKTYDSERLELNGIPPIATEALLEYIYKDKFCKSDFENGYSRNLLWRLWHASVALEMDHLAQITSDTIDETMCEETVFWDLNYSMTFNEMSPKYIKDKVMKMIENLGARLFEHPNFVWIERTGIEEILNRRKPGSCEPLIILNNLLRWVLYQLDRLACCEIHNKSGSEIPIQIRLEWIKDCRDEKYSHIDIDDLEMNLRKGTEFMPWTELSQVDYLKYVSGSKLISEEKLLQTSLELMGIVVQSPDRLKYSEYNFRNKSLTMDFNQTDPKEDTRKDLSFNKSNREICIHGMMDGSKKDLNSLISI</sequence>
<accession>A0A0K2SX60</accession>
<dbReference type="InterPro" id="IPR011333">
    <property type="entry name" value="SKP1/BTB/POZ_sf"/>
</dbReference>